<name>A0A6H9V7L2_9ACTN</name>
<dbReference type="PROSITE" id="PS50943">
    <property type="entry name" value="HTH_CROC1"/>
    <property type="match status" value="1"/>
</dbReference>
<reference evidence="3 4" key="1">
    <citation type="submission" date="2019-09" db="EMBL/GenBank/DDBJ databases">
        <title>Screening of Novel Bioactive Compounds from Soil-Associated.</title>
        <authorList>
            <person name="Zhao S."/>
        </authorList>
    </citation>
    <scope>NUCLEOTIDE SEQUENCE [LARGE SCALE GENOMIC DNA]</scope>
    <source>
        <strain evidence="3 4">HIT-DPA4</strain>
    </source>
</reference>
<gene>
    <name evidence="3" type="ORF">F7R91_04330</name>
</gene>
<dbReference type="AlphaFoldDB" id="A0A6H9V7L2"/>
<organism evidence="3 4">
    <name type="scientific">Streptomyces luteolifulvus</name>
    <dbReference type="NCBI Taxonomy" id="2615112"/>
    <lineage>
        <taxon>Bacteria</taxon>
        <taxon>Bacillati</taxon>
        <taxon>Actinomycetota</taxon>
        <taxon>Actinomycetes</taxon>
        <taxon>Kitasatosporales</taxon>
        <taxon>Streptomycetaceae</taxon>
        <taxon>Streptomyces</taxon>
    </lineage>
</organism>
<evidence type="ECO:0000259" key="2">
    <source>
        <dbReference type="PROSITE" id="PS50943"/>
    </source>
</evidence>
<dbReference type="Pfam" id="PF19054">
    <property type="entry name" value="DUF5753"/>
    <property type="match status" value="1"/>
</dbReference>
<keyword evidence="4" id="KW-1185">Reference proteome</keyword>
<dbReference type="CDD" id="cd00093">
    <property type="entry name" value="HTH_XRE"/>
    <property type="match status" value="1"/>
</dbReference>
<sequence>MIPMADSTLSIEHHTNEPEPSDTLKSFGAVHKAFRKRAGYTQEEYAPLVQYQPGTVASIEQGRRFPPRVFVERAEQVLDAFGALRAAYKHVSREKRLASWFRQWAELEEQAISLYTYENRLVPGLLQTEGHALTLFRERVPTLTDSEVEAKITARMQRQSLFEERPHTAFSFIIEEHVLRRETGGAEVMRGQIEHILEITEPRHVELQVMPMERGVHAGVAGPIQLLETPENEWFAYCEAQLSGQFIVSPKSISVLHMRYAKLRSQALPPRDSRSLLERMRGAL</sequence>
<accession>A0A6H9V7L2</accession>
<dbReference type="Proteomes" id="UP000442707">
    <property type="component" value="Unassembled WGS sequence"/>
</dbReference>
<dbReference type="EMBL" id="VZRB01000002">
    <property type="protein sequence ID" value="KAB1150177.1"/>
    <property type="molecule type" value="Genomic_DNA"/>
</dbReference>
<dbReference type="GO" id="GO:0003677">
    <property type="term" value="F:DNA binding"/>
    <property type="evidence" value="ECO:0007669"/>
    <property type="project" value="InterPro"/>
</dbReference>
<dbReference type="InterPro" id="IPR043917">
    <property type="entry name" value="DUF5753"/>
</dbReference>
<comment type="caution">
    <text evidence="3">The sequence shown here is derived from an EMBL/GenBank/DDBJ whole genome shotgun (WGS) entry which is preliminary data.</text>
</comment>
<dbReference type="InterPro" id="IPR010982">
    <property type="entry name" value="Lambda_DNA-bd_dom_sf"/>
</dbReference>
<feature type="domain" description="HTH cro/C1-type" evidence="2">
    <location>
        <begin position="32"/>
        <end position="84"/>
    </location>
</feature>
<proteinExistence type="predicted"/>
<dbReference type="InterPro" id="IPR001387">
    <property type="entry name" value="Cro/C1-type_HTH"/>
</dbReference>
<dbReference type="Pfam" id="PF13560">
    <property type="entry name" value="HTH_31"/>
    <property type="match status" value="1"/>
</dbReference>
<feature type="region of interest" description="Disordered" evidence="1">
    <location>
        <begin position="1"/>
        <end position="24"/>
    </location>
</feature>
<dbReference type="Gene3D" id="1.10.260.40">
    <property type="entry name" value="lambda repressor-like DNA-binding domains"/>
    <property type="match status" value="1"/>
</dbReference>
<evidence type="ECO:0000313" key="4">
    <source>
        <dbReference type="Proteomes" id="UP000442707"/>
    </source>
</evidence>
<protein>
    <submittedName>
        <fullName evidence="3">Helix-turn-helix domain-containing protein</fullName>
    </submittedName>
</protein>
<evidence type="ECO:0000313" key="3">
    <source>
        <dbReference type="EMBL" id="KAB1150177.1"/>
    </source>
</evidence>
<evidence type="ECO:0000256" key="1">
    <source>
        <dbReference type="SAM" id="MobiDB-lite"/>
    </source>
</evidence>
<dbReference type="SUPFAM" id="SSF47413">
    <property type="entry name" value="lambda repressor-like DNA-binding domains"/>
    <property type="match status" value="1"/>
</dbReference>